<gene>
    <name evidence="1" type="ORF">TRV_04526</name>
</gene>
<dbReference type="GeneID" id="9578251"/>
<dbReference type="Proteomes" id="UP000008383">
    <property type="component" value="Unassembled WGS sequence"/>
</dbReference>
<comment type="caution">
    <text evidence="1">The sequence shown here is derived from an EMBL/GenBank/DDBJ whole genome shotgun (WGS) entry which is preliminary data.</text>
</comment>
<sequence>MVKKKWQQKKRERRICFRRAAVVIVVVVVVENEAVDIEVVGWKKARRGRLGIYVWKGLTNLARQSNTGETEARLSCQQTVLTVGL</sequence>
<dbReference type="HOGENOM" id="CLU_2514262_0_0_1"/>
<keyword evidence="2" id="KW-1185">Reference proteome</keyword>
<name>D4DBM6_TRIVH</name>
<dbReference type="RefSeq" id="XP_003021371.1">
    <property type="nucleotide sequence ID" value="XM_003021325.1"/>
</dbReference>
<evidence type="ECO:0000313" key="1">
    <source>
        <dbReference type="EMBL" id="EFE40753.1"/>
    </source>
</evidence>
<organism evidence="1 2">
    <name type="scientific">Trichophyton verrucosum (strain HKI 0517)</name>
    <dbReference type="NCBI Taxonomy" id="663202"/>
    <lineage>
        <taxon>Eukaryota</taxon>
        <taxon>Fungi</taxon>
        <taxon>Dikarya</taxon>
        <taxon>Ascomycota</taxon>
        <taxon>Pezizomycotina</taxon>
        <taxon>Eurotiomycetes</taxon>
        <taxon>Eurotiomycetidae</taxon>
        <taxon>Onygenales</taxon>
        <taxon>Arthrodermataceae</taxon>
        <taxon>Trichophyton</taxon>
    </lineage>
</organism>
<accession>D4DBM6</accession>
<protein>
    <submittedName>
        <fullName evidence="1">Uncharacterized protein</fullName>
    </submittedName>
</protein>
<dbReference type="EMBL" id="ACYE01000227">
    <property type="protein sequence ID" value="EFE40753.1"/>
    <property type="molecule type" value="Genomic_DNA"/>
</dbReference>
<reference evidence="2" key="1">
    <citation type="journal article" date="2011" name="Genome Biol.">
        <title>Comparative and functional genomics provide insights into the pathogenicity of dermatophytic fungi.</title>
        <authorList>
            <person name="Burmester A."/>
            <person name="Shelest E."/>
            <person name="Gloeckner G."/>
            <person name="Heddergott C."/>
            <person name="Schindler S."/>
            <person name="Staib P."/>
            <person name="Heidel A."/>
            <person name="Felder M."/>
            <person name="Petzold A."/>
            <person name="Szafranski K."/>
            <person name="Feuermann M."/>
            <person name="Pedruzzi I."/>
            <person name="Priebe S."/>
            <person name="Groth M."/>
            <person name="Winkler R."/>
            <person name="Li W."/>
            <person name="Kniemeyer O."/>
            <person name="Schroeckh V."/>
            <person name="Hertweck C."/>
            <person name="Hube B."/>
            <person name="White T.C."/>
            <person name="Platzer M."/>
            <person name="Guthke R."/>
            <person name="Heitman J."/>
            <person name="Woestemeyer J."/>
            <person name="Zipfel P.F."/>
            <person name="Monod M."/>
            <person name="Brakhage A.A."/>
        </authorList>
    </citation>
    <scope>NUCLEOTIDE SEQUENCE [LARGE SCALE GENOMIC DNA]</scope>
    <source>
        <strain evidence="2">HKI 0517</strain>
    </source>
</reference>
<dbReference type="AlphaFoldDB" id="D4DBM6"/>
<dbReference type="KEGG" id="tve:TRV_04526"/>
<proteinExistence type="predicted"/>
<evidence type="ECO:0000313" key="2">
    <source>
        <dbReference type="Proteomes" id="UP000008383"/>
    </source>
</evidence>